<gene>
    <name evidence="2" type="ORF">DNFV4_01169</name>
</gene>
<dbReference type="EMBL" id="OX365700">
    <property type="protein sequence ID" value="CAI4030740.1"/>
    <property type="molecule type" value="Genomic_DNA"/>
</dbReference>
<dbReference type="PROSITE" id="PS51257">
    <property type="entry name" value="PROKAR_LIPOPROTEIN"/>
    <property type="match status" value="1"/>
</dbReference>
<sequence>MAPRLVVITISLWMLAGCQSASTRDSASGSVETQTVLQSRASAETNERSLEPESAGPSATLSFRAMLRDENRNHVLEQGEQMTLEVEITNHGPAPVSDLEIRYSGKGRIAEQFTQPLRVAALSAGERTRLVATAKAPPVKQVEQGELTVELVSGDHIQIPSPKTFMVAVRPGSADQIEVLSVDVDQIPNKPRGTGQPQAIGIAIGIGNYRDAGQAGGRYAVHDAEITAAYWRTVVGVPASQLKLLTGRRALRDDFVDTFETWLPQQVKPGSLVYLYVSGKASVHPTTGAVELAPYDALPSSTERHYPLRRLHAALARLPIERALVFLELSLEPSSGGLAQNPSPPRWETPDLTAHSGKIVQVIGNQALQEAHDYPLGRHGLFTYHLLKGLAGGADLKKDGRVSLGELCRYVKEQVQDVARTEFGNQQEPTCRPSPADDALAQVVLTRLK</sequence>
<dbReference type="AlphaFoldDB" id="A0AA86T2V7"/>
<reference evidence="2" key="1">
    <citation type="submission" date="2022-10" db="EMBL/GenBank/DDBJ databases">
        <authorList>
            <person name="Koch H."/>
        </authorList>
    </citation>
    <scope>NUCLEOTIDE SEQUENCE</scope>
    <source>
        <strain evidence="2">DNF</strain>
    </source>
</reference>
<protein>
    <submittedName>
        <fullName evidence="2">Uncharacterized protein</fullName>
    </submittedName>
</protein>
<dbReference type="Proteomes" id="UP001179121">
    <property type="component" value="Chromosome"/>
</dbReference>
<name>A0AA86T2V7_9BACT</name>
<feature type="region of interest" description="Disordered" evidence="1">
    <location>
        <begin position="23"/>
        <end position="59"/>
    </location>
</feature>
<feature type="compositionally biased region" description="Polar residues" evidence="1">
    <location>
        <begin position="23"/>
        <end position="44"/>
    </location>
</feature>
<evidence type="ECO:0000256" key="1">
    <source>
        <dbReference type="SAM" id="MobiDB-lite"/>
    </source>
</evidence>
<keyword evidence="3" id="KW-1185">Reference proteome</keyword>
<organism evidence="2 3">
    <name type="scientific">Nitrospira tepida</name>
    <dbReference type="NCBI Taxonomy" id="2973512"/>
    <lineage>
        <taxon>Bacteria</taxon>
        <taxon>Pseudomonadati</taxon>
        <taxon>Nitrospirota</taxon>
        <taxon>Nitrospiria</taxon>
        <taxon>Nitrospirales</taxon>
        <taxon>Nitrospiraceae</taxon>
        <taxon>Nitrospira</taxon>
    </lineage>
</organism>
<proteinExistence type="predicted"/>
<evidence type="ECO:0000313" key="3">
    <source>
        <dbReference type="Proteomes" id="UP001179121"/>
    </source>
</evidence>
<accession>A0AA86T2V7</accession>
<evidence type="ECO:0000313" key="2">
    <source>
        <dbReference type="EMBL" id="CAI4030740.1"/>
    </source>
</evidence>
<dbReference type="KEGG" id="nti:DNFV4_01169"/>
<dbReference type="Gene3D" id="3.40.50.1460">
    <property type="match status" value="1"/>
</dbReference>